<accession>A0A3B0XUH8</accession>
<reference evidence="1" key="1">
    <citation type="submission" date="2018-06" db="EMBL/GenBank/DDBJ databases">
        <authorList>
            <person name="Zhirakovskaya E."/>
        </authorList>
    </citation>
    <scope>NUCLEOTIDE SEQUENCE</scope>
</reference>
<gene>
    <name evidence="1" type="ORF">MNBD_GAMMA11-599</name>
</gene>
<evidence type="ECO:0008006" key="2">
    <source>
        <dbReference type="Google" id="ProtNLM"/>
    </source>
</evidence>
<organism evidence="1">
    <name type="scientific">hydrothermal vent metagenome</name>
    <dbReference type="NCBI Taxonomy" id="652676"/>
    <lineage>
        <taxon>unclassified sequences</taxon>
        <taxon>metagenomes</taxon>
        <taxon>ecological metagenomes</taxon>
    </lineage>
</organism>
<name>A0A3B0XUH8_9ZZZZ</name>
<evidence type="ECO:0000313" key="1">
    <source>
        <dbReference type="EMBL" id="VAW66822.1"/>
    </source>
</evidence>
<dbReference type="AlphaFoldDB" id="A0A3B0XUH8"/>
<sequence length="131" mass="15203">MVFVYNADSGMFNALSDIAHKLISPATYQCNLCNLTHGYFTARDVWVKFLRDLDSDIEFLHRDEYIQQYGERDVELPAIFIREGEQLKLWVDEKVISQMASTDELMELIRAALLKRQSGVKEQDEVMNLPV</sequence>
<proteinExistence type="predicted"/>
<dbReference type="EMBL" id="UOFG01000287">
    <property type="protein sequence ID" value="VAW66822.1"/>
    <property type="molecule type" value="Genomic_DNA"/>
</dbReference>
<protein>
    <recommendedName>
        <fullName evidence="2">GTPase</fullName>
    </recommendedName>
</protein>